<dbReference type="Proteomes" id="UP001159364">
    <property type="component" value="Linkage Group LG02"/>
</dbReference>
<proteinExistence type="predicted"/>
<organism evidence="2 3">
    <name type="scientific">Erythroxylum novogranatense</name>
    <dbReference type="NCBI Taxonomy" id="1862640"/>
    <lineage>
        <taxon>Eukaryota</taxon>
        <taxon>Viridiplantae</taxon>
        <taxon>Streptophyta</taxon>
        <taxon>Embryophyta</taxon>
        <taxon>Tracheophyta</taxon>
        <taxon>Spermatophyta</taxon>
        <taxon>Magnoliopsida</taxon>
        <taxon>eudicotyledons</taxon>
        <taxon>Gunneridae</taxon>
        <taxon>Pentapetalae</taxon>
        <taxon>rosids</taxon>
        <taxon>fabids</taxon>
        <taxon>Malpighiales</taxon>
        <taxon>Erythroxylaceae</taxon>
        <taxon>Erythroxylum</taxon>
    </lineage>
</organism>
<keyword evidence="3" id="KW-1185">Reference proteome</keyword>
<feature type="transmembrane region" description="Helical" evidence="1">
    <location>
        <begin position="12"/>
        <end position="34"/>
    </location>
</feature>
<reference evidence="2 3" key="1">
    <citation type="submission" date="2021-09" db="EMBL/GenBank/DDBJ databases">
        <title>Genomic insights and catalytic innovation underlie evolution of tropane alkaloids biosynthesis.</title>
        <authorList>
            <person name="Wang Y.-J."/>
            <person name="Tian T."/>
            <person name="Huang J.-P."/>
            <person name="Huang S.-X."/>
        </authorList>
    </citation>
    <scope>NUCLEOTIDE SEQUENCE [LARGE SCALE GENOMIC DNA]</scope>
    <source>
        <strain evidence="2">KIB-2018</strain>
        <tissue evidence="2">Leaf</tissue>
    </source>
</reference>
<gene>
    <name evidence="2" type="ORF">K2173_026508</name>
</gene>
<keyword evidence="1" id="KW-0472">Membrane</keyword>
<evidence type="ECO:0000256" key="1">
    <source>
        <dbReference type="SAM" id="Phobius"/>
    </source>
</evidence>
<dbReference type="AlphaFoldDB" id="A0AAV8TXR4"/>
<keyword evidence="1" id="KW-1133">Transmembrane helix</keyword>
<dbReference type="EMBL" id="JAIWQS010000002">
    <property type="protein sequence ID" value="KAJ8771331.1"/>
    <property type="molecule type" value="Genomic_DNA"/>
</dbReference>
<protein>
    <submittedName>
        <fullName evidence="2">Uncharacterized protein</fullName>
    </submittedName>
</protein>
<comment type="caution">
    <text evidence="2">The sequence shown here is derived from an EMBL/GenBank/DDBJ whole genome shotgun (WGS) entry which is preliminary data.</text>
</comment>
<sequence>MWKTGPSPVVPFLMVGVLGLVVFGPTLMSLLEYAQPLIQMDDEGGFYPLMMMLPLLLLLLIHLISSCCPTQGDKCYSRPLSSAMTTLMCSDA</sequence>
<evidence type="ECO:0000313" key="3">
    <source>
        <dbReference type="Proteomes" id="UP001159364"/>
    </source>
</evidence>
<name>A0AAV8TXR4_9ROSI</name>
<feature type="transmembrane region" description="Helical" evidence="1">
    <location>
        <begin position="46"/>
        <end position="65"/>
    </location>
</feature>
<accession>A0AAV8TXR4</accession>
<keyword evidence="1" id="KW-0812">Transmembrane</keyword>
<evidence type="ECO:0000313" key="2">
    <source>
        <dbReference type="EMBL" id="KAJ8771331.1"/>
    </source>
</evidence>